<dbReference type="AlphaFoldDB" id="A0A841JBW0"/>
<dbReference type="InterPro" id="IPR036390">
    <property type="entry name" value="WH_DNA-bd_sf"/>
</dbReference>
<proteinExistence type="predicted"/>
<dbReference type="InterPro" id="IPR001845">
    <property type="entry name" value="HTH_ArsR_DNA-bd_dom"/>
</dbReference>
<dbReference type="CDD" id="cd00090">
    <property type="entry name" value="HTH_ARSR"/>
    <property type="match status" value="1"/>
</dbReference>
<protein>
    <submittedName>
        <fullName evidence="2">DNA-binding transcriptional ArsR family regulator</fullName>
    </submittedName>
</protein>
<dbReference type="EMBL" id="JACHCA010000006">
    <property type="protein sequence ID" value="MBB6128397.1"/>
    <property type="molecule type" value="Genomic_DNA"/>
</dbReference>
<dbReference type="Gene3D" id="1.10.10.10">
    <property type="entry name" value="Winged helix-like DNA-binding domain superfamily/Winged helix DNA-binding domain"/>
    <property type="match status" value="1"/>
</dbReference>
<dbReference type="PANTHER" id="PTHR38600:SF1">
    <property type="entry name" value="TRANSCRIPTIONAL REGULATORY PROTEIN"/>
    <property type="match status" value="1"/>
</dbReference>
<evidence type="ECO:0000313" key="3">
    <source>
        <dbReference type="Proteomes" id="UP000548326"/>
    </source>
</evidence>
<organism evidence="2 3">
    <name type="scientific">Mucilaginibacter lappiensis</name>
    <dbReference type="NCBI Taxonomy" id="354630"/>
    <lineage>
        <taxon>Bacteria</taxon>
        <taxon>Pseudomonadati</taxon>
        <taxon>Bacteroidota</taxon>
        <taxon>Sphingobacteriia</taxon>
        <taxon>Sphingobacteriales</taxon>
        <taxon>Sphingobacteriaceae</taxon>
        <taxon>Mucilaginibacter</taxon>
    </lineage>
</organism>
<dbReference type="GO" id="GO:0003700">
    <property type="term" value="F:DNA-binding transcription factor activity"/>
    <property type="evidence" value="ECO:0007669"/>
    <property type="project" value="InterPro"/>
</dbReference>
<sequence length="123" mass="14201">MILRRDIFQAIADPTRRAILALLASQTITAGAIADNFNGARSTISKHIQILTECGLVESNQQGREIYYQIKMDKMTEIDVWLDQIRVIWEARFDNLENYITKIQKDKNHGKNRNPRDADNQNV</sequence>
<evidence type="ECO:0000259" key="1">
    <source>
        <dbReference type="PROSITE" id="PS50987"/>
    </source>
</evidence>
<dbReference type="Proteomes" id="UP000548326">
    <property type="component" value="Unassembled WGS sequence"/>
</dbReference>
<name>A0A841JBW0_9SPHI</name>
<dbReference type="SMART" id="SM00418">
    <property type="entry name" value="HTH_ARSR"/>
    <property type="match status" value="1"/>
</dbReference>
<comment type="caution">
    <text evidence="2">The sequence shown here is derived from an EMBL/GenBank/DDBJ whole genome shotgun (WGS) entry which is preliminary data.</text>
</comment>
<feature type="domain" description="HTH arsR-type" evidence="1">
    <location>
        <begin position="1"/>
        <end position="100"/>
    </location>
</feature>
<keyword evidence="2" id="KW-0238">DNA-binding</keyword>
<dbReference type="PANTHER" id="PTHR38600">
    <property type="entry name" value="TRANSCRIPTIONAL REGULATORY PROTEIN"/>
    <property type="match status" value="1"/>
</dbReference>
<dbReference type="SUPFAM" id="SSF46785">
    <property type="entry name" value="Winged helix' DNA-binding domain"/>
    <property type="match status" value="1"/>
</dbReference>
<dbReference type="PROSITE" id="PS50987">
    <property type="entry name" value="HTH_ARSR_2"/>
    <property type="match status" value="1"/>
</dbReference>
<dbReference type="PRINTS" id="PR00778">
    <property type="entry name" value="HTHARSR"/>
</dbReference>
<dbReference type="Pfam" id="PF12840">
    <property type="entry name" value="HTH_20"/>
    <property type="match status" value="1"/>
</dbReference>
<evidence type="ECO:0000313" key="2">
    <source>
        <dbReference type="EMBL" id="MBB6128397.1"/>
    </source>
</evidence>
<accession>A0A841JBW0</accession>
<dbReference type="GO" id="GO:0003677">
    <property type="term" value="F:DNA binding"/>
    <property type="evidence" value="ECO:0007669"/>
    <property type="project" value="UniProtKB-KW"/>
</dbReference>
<dbReference type="InterPro" id="IPR011991">
    <property type="entry name" value="ArsR-like_HTH"/>
</dbReference>
<dbReference type="RefSeq" id="WP_183587806.1">
    <property type="nucleotide sequence ID" value="NZ_JACHCA010000006.1"/>
</dbReference>
<reference evidence="2 3" key="1">
    <citation type="submission" date="2020-08" db="EMBL/GenBank/DDBJ databases">
        <title>Genomic Encyclopedia of Type Strains, Phase IV (KMG-V): Genome sequencing to study the core and pangenomes of soil and plant-associated prokaryotes.</title>
        <authorList>
            <person name="Whitman W."/>
        </authorList>
    </citation>
    <scope>NUCLEOTIDE SEQUENCE [LARGE SCALE GENOMIC DNA]</scope>
    <source>
        <strain evidence="2 3">MP601</strain>
    </source>
</reference>
<dbReference type="NCBIfam" id="NF033788">
    <property type="entry name" value="HTH_metalloreg"/>
    <property type="match status" value="1"/>
</dbReference>
<dbReference type="InterPro" id="IPR036388">
    <property type="entry name" value="WH-like_DNA-bd_sf"/>
</dbReference>
<gene>
    <name evidence="2" type="ORF">HDF22_002518</name>
</gene>